<dbReference type="Pfam" id="PF14253">
    <property type="entry name" value="AbiH"/>
    <property type="match status" value="1"/>
</dbReference>
<dbReference type="AlphaFoldDB" id="A0A2D1U1R1"/>
<name>A0A2D1U1R1_9SPHI</name>
<evidence type="ECO:0000313" key="3">
    <source>
        <dbReference type="Proteomes" id="UP000223749"/>
    </source>
</evidence>
<reference evidence="2 3" key="1">
    <citation type="submission" date="2017-10" db="EMBL/GenBank/DDBJ databases">
        <title>Whole genome of Pedobacter ginsengisoli T01R-27 isolated from tomato rhizosphere.</title>
        <authorList>
            <person name="Weon H.-Y."/>
            <person name="Lee S.A."/>
            <person name="Sang M.K."/>
            <person name="Song J."/>
        </authorList>
    </citation>
    <scope>NUCLEOTIDE SEQUENCE [LARGE SCALE GENOMIC DNA]</scope>
    <source>
        <strain evidence="2 3">T01R-27</strain>
    </source>
</reference>
<sequence>MNRLIVVGNGFDLAHGMKTGYNDFILWYLKKAFSAYNKTGSYIDDLIEIKSGNLTLFKRELGNLTVSEYVDSFYLRNELDILLNTHTRSITFGWTSDRRERKPEVPFVVNVKSELLSSIIKCCSTINWVEIENLYYDELKKVLIEKNQSKQEDVRELNLTIEYIVDQLKIYLKELVIGDKIGYRKIFTDKVDISEIVGQSENTLKLNDSTNETLILNFNYTKTAEQYIDRKEMIYIHGELDNSSNPVIFGFGDELDADYIALELNKTKEIFNYIKSFWYFKTSNYHNLMRFIESNKFQARILGHSCGLSDRTLLNMIFEHKNCVSIKIFYHQTPNGGNNYTELTQEISRHFRNKQQMRMKIVPFDKSSPMPQHEKMISSQNPLSIGTTE</sequence>
<proteinExistence type="predicted"/>
<gene>
    <name evidence="2" type="ORF">CPT03_03255</name>
</gene>
<dbReference type="RefSeq" id="WP_099437496.1">
    <property type="nucleotide sequence ID" value="NZ_CP024091.1"/>
</dbReference>
<accession>A0A2D1U1R1</accession>
<feature type="region of interest" description="Disordered" evidence="1">
    <location>
        <begin position="368"/>
        <end position="389"/>
    </location>
</feature>
<dbReference type="OrthoDB" id="5903604at2"/>
<dbReference type="Proteomes" id="UP000223749">
    <property type="component" value="Chromosome"/>
</dbReference>
<feature type="compositionally biased region" description="Polar residues" evidence="1">
    <location>
        <begin position="377"/>
        <end position="389"/>
    </location>
</feature>
<evidence type="ECO:0008006" key="4">
    <source>
        <dbReference type="Google" id="ProtNLM"/>
    </source>
</evidence>
<evidence type="ECO:0000256" key="1">
    <source>
        <dbReference type="SAM" id="MobiDB-lite"/>
    </source>
</evidence>
<dbReference type="InterPro" id="IPR025935">
    <property type="entry name" value="AbiH"/>
</dbReference>
<keyword evidence="3" id="KW-1185">Reference proteome</keyword>
<protein>
    <recommendedName>
        <fullName evidence="4">Bacteriophage abortive infection AbiH</fullName>
    </recommendedName>
</protein>
<dbReference type="KEGG" id="pgs:CPT03_03255"/>
<dbReference type="EMBL" id="CP024091">
    <property type="protein sequence ID" value="ATP55548.1"/>
    <property type="molecule type" value="Genomic_DNA"/>
</dbReference>
<organism evidence="2 3">
    <name type="scientific">Pedobacter ginsengisoli</name>
    <dbReference type="NCBI Taxonomy" id="363852"/>
    <lineage>
        <taxon>Bacteria</taxon>
        <taxon>Pseudomonadati</taxon>
        <taxon>Bacteroidota</taxon>
        <taxon>Sphingobacteriia</taxon>
        <taxon>Sphingobacteriales</taxon>
        <taxon>Sphingobacteriaceae</taxon>
        <taxon>Pedobacter</taxon>
    </lineage>
</organism>
<evidence type="ECO:0000313" key="2">
    <source>
        <dbReference type="EMBL" id="ATP55548.1"/>
    </source>
</evidence>